<dbReference type="Proteomes" id="UP000004893">
    <property type="component" value="Unassembled WGS sequence"/>
</dbReference>
<name>C0C674_9FIRM</name>
<comment type="caution">
    <text evidence="1">The sequence shown here is derived from an EMBL/GenBank/DDBJ whole genome shotgun (WGS) entry which is preliminary data.</text>
</comment>
<sequence length="270" mass="30459">MKEIKRIPLEGLFNTRDLGGIVTEDGRRIRPHRLIRSGMLRDMTGQDEKTLAGTYGLKTIIDFRTADEQAESPDPSIPGVRHISNPILEDMTAGITHDEESDRQLSLGEATVSMRERGIDPASYMRQMYEEIITSEYSLNQYRSFFDILASQTAGAALWHCSAGKDRVGIGTAMLLYTLGADMDTIMKDYMMTGSFLQEEIDRIISRLSHRITDPSALESIRICMGVKEDYLESVFSIMKKTSGSIRAFLENNVGLDREKTDRLKALYLQ</sequence>
<protein>
    <recommendedName>
        <fullName evidence="3">Aldo/keto reductase family protein</fullName>
    </recommendedName>
</protein>
<evidence type="ECO:0008006" key="3">
    <source>
        <dbReference type="Google" id="ProtNLM"/>
    </source>
</evidence>
<dbReference type="GO" id="GO:0004721">
    <property type="term" value="F:phosphoprotein phosphatase activity"/>
    <property type="evidence" value="ECO:0007669"/>
    <property type="project" value="InterPro"/>
</dbReference>
<dbReference type="STRING" id="553973.CLOHYLEM_07611"/>
<proteinExistence type="predicted"/>
<accession>C0C674</accession>
<organism evidence="1 2">
    <name type="scientific">[Clostridium] hylemonae DSM 15053</name>
    <dbReference type="NCBI Taxonomy" id="553973"/>
    <lineage>
        <taxon>Bacteria</taxon>
        <taxon>Bacillati</taxon>
        <taxon>Bacillota</taxon>
        <taxon>Clostridia</taxon>
        <taxon>Lachnospirales</taxon>
        <taxon>Lachnospiraceae</taxon>
    </lineage>
</organism>
<dbReference type="AlphaFoldDB" id="C0C674"/>
<reference evidence="1" key="1">
    <citation type="submission" date="2009-02" db="EMBL/GenBank/DDBJ databases">
        <authorList>
            <person name="Fulton L."/>
            <person name="Clifton S."/>
            <person name="Fulton B."/>
            <person name="Xu J."/>
            <person name="Minx P."/>
            <person name="Pepin K.H."/>
            <person name="Johnson M."/>
            <person name="Bhonagiri V."/>
            <person name="Nash W.E."/>
            <person name="Mardis E.R."/>
            <person name="Wilson R.K."/>
        </authorList>
    </citation>
    <scope>NUCLEOTIDE SEQUENCE [LARGE SCALE GENOMIC DNA]</scope>
    <source>
        <strain evidence="1">DSM 15053</strain>
    </source>
</reference>
<dbReference type="EMBL" id="ABYI02000042">
    <property type="protein sequence ID" value="EEG72209.1"/>
    <property type="molecule type" value="Genomic_DNA"/>
</dbReference>
<dbReference type="eggNOG" id="COG2365">
    <property type="taxonomic scope" value="Bacteria"/>
</dbReference>
<gene>
    <name evidence="1" type="ORF">CLOHYLEM_07611</name>
</gene>
<dbReference type="Pfam" id="PF13350">
    <property type="entry name" value="Y_phosphatase3"/>
    <property type="match status" value="1"/>
</dbReference>
<dbReference type="InterPro" id="IPR026893">
    <property type="entry name" value="Tyr/Ser_Pase_IphP-type"/>
</dbReference>
<reference evidence="1" key="2">
    <citation type="submission" date="2013-06" db="EMBL/GenBank/DDBJ databases">
        <title>Draft genome sequence of Clostridium hylemonae (DSM 15053).</title>
        <authorList>
            <person name="Sudarsanam P."/>
            <person name="Ley R."/>
            <person name="Guruge J."/>
            <person name="Turnbaugh P.J."/>
            <person name="Mahowald M."/>
            <person name="Liep D."/>
            <person name="Gordon J."/>
        </authorList>
    </citation>
    <scope>NUCLEOTIDE SEQUENCE</scope>
    <source>
        <strain evidence="1">DSM 15053</strain>
    </source>
</reference>
<evidence type="ECO:0000313" key="1">
    <source>
        <dbReference type="EMBL" id="EEG72209.1"/>
    </source>
</evidence>
<keyword evidence="2" id="KW-1185">Reference proteome</keyword>
<dbReference type="InterPro" id="IPR029021">
    <property type="entry name" value="Prot-tyrosine_phosphatase-like"/>
</dbReference>
<dbReference type="HOGENOM" id="CLU_057546_0_0_9"/>
<dbReference type="SUPFAM" id="SSF52799">
    <property type="entry name" value="(Phosphotyrosine protein) phosphatases II"/>
    <property type="match status" value="1"/>
</dbReference>
<dbReference type="Gene3D" id="3.90.190.10">
    <property type="entry name" value="Protein tyrosine phosphatase superfamily"/>
    <property type="match status" value="1"/>
</dbReference>
<dbReference type="OrthoDB" id="9815473at2"/>
<dbReference type="RefSeq" id="WP_006444957.1">
    <property type="nucleotide sequence ID" value="NZ_CP036524.1"/>
</dbReference>
<evidence type="ECO:0000313" key="2">
    <source>
        <dbReference type="Proteomes" id="UP000004893"/>
    </source>
</evidence>